<dbReference type="InterPro" id="IPR007743">
    <property type="entry name" value="Immunity-related_GTPase-like"/>
</dbReference>
<evidence type="ECO:0000256" key="6">
    <source>
        <dbReference type="SAM" id="SignalP"/>
    </source>
</evidence>
<dbReference type="Proteomes" id="UP000076727">
    <property type="component" value="Unassembled WGS sequence"/>
</dbReference>
<evidence type="ECO:0000259" key="7">
    <source>
        <dbReference type="PROSITE" id="PS51716"/>
    </source>
</evidence>
<dbReference type="PANTHER" id="PTHR32341">
    <property type="entry name" value="INTERFERON-INDUCIBLE GTPASE"/>
    <property type="match status" value="1"/>
</dbReference>
<evidence type="ECO:0000256" key="3">
    <source>
        <dbReference type="ARBA" id="ARBA00022801"/>
    </source>
</evidence>
<gene>
    <name evidence="8" type="ORF">DAEQUDRAFT_765198</name>
</gene>
<accession>A0A165QST9</accession>
<keyword evidence="6" id="KW-0732">Signal</keyword>
<dbReference type="InterPro" id="IPR051515">
    <property type="entry name" value="IRG"/>
</dbReference>
<organism evidence="8 9">
    <name type="scientific">Daedalea quercina L-15889</name>
    <dbReference type="NCBI Taxonomy" id="1314783"/>
    <lineage>
        <taxon>Eukaryota</taxon>
        <taxon>Fungi</taxon>
        <taxon>Dikarya</taxon>
        <taxon>Basidiomycota</taxon>
        <taxon>Agaricomycotina</taxon>
        <taxon>Agaricomycetes</taxon>
        <taxon>Polyporales</taxon>
        <taxon>Fomitopsis</taxon>
    </lineage>
</organism>
<evidence type="ECO:0000313" key="8">
    <source>
        <dbReference type="EMBL" id="KZT69885.1"/>
    </source>
</evidence>
<keyword evidence="4" id="KW-0342">GTP-binding</keyword>
<dbReference type="AlphaFoldDB" id="A0A165QST9"/>
<feature type="chain" id="PRO_5007865264" description="IRG-type G domain-containing protein" evidence="6">
    <location>
        <begin position="29"/>
        <end position="406"/>
    </location>
</feature>
<keyword evidence="2" id="KW-0547">Nucleotide-binding</keyword>
<feature type="region of interest" description="Disordered" evidence="5">
    <location>
        <begin position="33"/>
        <end position="105"/>
    </location>
</feature>
<dbReference type="GO" id="GO:0005525">
    <property type="term" value="F:GTP binding"/>
    <property type="evidence" value="ECO:0007669"/>
    <property type="project" value="UniProtKB-KW"/>
</dbReference>
<feature type="domain" description="IRG-type G" evidence="7">
    <location>
        <begin position="195"/>
        <end position="396"/>
    </location>
</feature>
<protein>
    <recommendedName>
        <fullName evidence="7">IRG-type G domain-containing protein</fullName>
    </recommendedName>
</protein>
<evidence type="ECO:0000256" key="1">
    <source>
        <dbReference type="ARBA" id="ARBA00005429"/>
    </source>
</evidence>
<evidence type="ECO:0000256" key="4">
    <source>
        <dbReference type="ARBA" id="ARBA00023134"/>
    </source>
</evidence>
<evidence type="ECO:0000256" key="2">
    <source>
        <dbReference type="ARBA" id="ARBA00022741"/>
    </source>
</evidence>
<keyword evidence="9" id="KW-1185">Reference proteome</keyword>
<dbReference type="InterPro" id="IPR030385">
    <property type="entry name" value="G_IRG_dom"/>
</dbReference>
<dbReference type="GO" id="GO:0016020">
    <property type="term" value="C:membrane"/>
    <property type="evidence" value="ECO:0007669"/>
    <property type="project" value="InterPro"/>
</dbReference>
<comment type="similarity">
    <text evidence="1">Belongs to the TRAFAC class dynamin-like GTPase superfamily. IRG family.</text>
</comment>
<feature type="compositionally biased region" description="Basic and acidic residues" evidence="5">
    <location>
        <begin position="73"/>
        <end position="90"/>
    </location>
</feature>
<dbReference type="EMBL" id="KV429055">
    <property type="protein sequence ID" value="KZT69885.1"/>
    <property type="molecule type" value="Genomic_DNA"/>
</dbReference>
<dbReference type="Pfam" id="PF05049">
    <property type="entry name" value="IIGP"/>
    <property type="match status" value="1"/>
</dbReference>
<dbReference type="Gene3D" id="3.40.50.300">
    <property type="entry name" value="P-loop containing nucleotide triphosphate hydrolases"/>
    <property type="match status" value="1"/>
</dbReference>
<sequence length="406" mass="44787">MEHTVTTVFQTLMLFLVHLWTLIKGIWGDTRSQRSRSVDSQSASLVRSSDRQATHPTPLSDDAAAPLAFRPTAKHEESIARESHSVREDPQAIDSTKGGSDEALRSVAEVDPWEAKALEQRGLTDLAKAFAEAQAAKEAKEESLRALLDAQSTVTNAHVKQEEAERGLRQGIRPVISPTDAEIRATKERLDYKEGSFHVAIAGVAGSGKSSLVNAFRGLRNSDKGAAPTGVVETTDAISWYPDPSSEYARVWYDVPGAGTLSVPDWLYFTDQGLYVFDCIVVLFDIRLTATDIAILLNAARFRIPTYLVRSKALQHIRNLAADMSDDDTGPLTLARARERYIQDTRASVARNLQAAGLLEQRAYLVDKDTLVKIVKGRVVKNEIDDSDLLQDLIAQARRHRVDELA</sequence>
<name>A0A165QST9_9APHY</name>
<dbReference type="InterPro" id="IPR027417">
    <property type="entry name" value="P-loop_NTPase"/>
</dbReference>
<feature type="signal peptide" evidence="6">
    <location>
        <begin position="1"/>
        <end position="28"/>
    </location>
</feature>
<dbReference type="GO" id="GO:0016787">
    <property type="term" value="F:hydrolase activity"/>
    <property type="evidence" value="ECO:0007669"/>
    <property type="project" value="UniProtKB-KW"/>
</dbReference>
<evidence type="ECO:0000256" key="5">
    <source>
        <dbReference type="SAM" id="MobiDB-lite"/>
    </source>
</evidence>
<dbReference type="PROSITE" id="PS51716">
    <property type="entry name" value="G_IRG"/>
    <property type="match status" value="1"/>
</dbReference>
<dbReference type="PANTHER" id="PTHR32341:SF10">
    <property type="entry name" value="INTERFERON-INDUCIBLE GTPASE 5"/>
    <property type="match status" value="1"/>
</dbReference>
<reference evidence="8 9" key="1">
    <citation type="journal article" date="2016" name="Mol. Biol. Evol.">
        <title>Comparative Genomics of Early-Diverging Mushroom-Forming Fungi Provides Insights into the Origins of Lignocellulose Decay Capabilities.</title>
        <authorList>
            <person name="Nagy L.G."/>
            <person name="Riley R."/>
            <person name="Tritt A."/>
            <person name="Adam C."/>
            <person name="Daum C."/>
            <person name="Floudas D."/>
            <person name="Sun H."/>
            <person name="Yadav J.S."/>
            <person name="Pangilinan J."/>
            <person name="Larsson K.H."/>
            <person name="Matsuura K."/>
            <person name="Barry K."/>
            <person name="Labutti K."/>
            <person name="Kuo R."/>
            <person name="Ohm R.A."/>
            <person name="Bhattacharya S.S."/>
            <person name="Shirouzu T."/>
            <person name="Yoshinaga Y."/>
            <person name="Martin F.M."/>
            <person name="Grigoriev I.V."/>
            <person name="Hibbett D.S."/>
        </authorList>
    </citation>
    <scope>NUCLEOTIDE SEQUENCE [LARGE SCALE GENOMIC DNA]</scope>
    <source>
        <strain evidence="8 9">L-15889</strain>
    </source>
</reference>
<keyword evidence="3" id="KW-0378">Hydrolase</keyword>
<dbReference type="OrthoDB" id="422720at2759"/>
<evidence type="ECO:0000313" key="9">
    <source>
        <dbReference type="Proteomes" id="UP000076727"/>
    </source>
</evidence>
<dbReference type="SUPFAM" id="SSF52540">
    <property type="entry name" value="P-loop containing nucleoside triphosphate hydrolases"/>
    <property type="match status" value="1"/>
</dbReference>
<proteinExistence type="inferred from homology"/>